<comment type="caution">
    <text evidence="1">The sequence shown here is derived from an EMBL/GenBank/DDBJ whole genome shotgun (WGS) entry which is preliminary data.</text>
</comment>
<organism evidence="1 2">
    <name type="scientific">Gossypium arboreum</name>
    <name type="common">Tree cotton</name>
    <name type="synonym">Gossypium nanking</name>
    <dbReference type="NCBI Taxonomy" id="29729"/>
    <lineage>
        <taxon>Eukaryota</taxon>
        <taxon>Viridiplantae</taxon>
        <taxon>Streptophyta</taxon>
        <taxon>Embryophyta</taxon>
        <taxon>Tracheophyta</taxon>
        <taxon>Spermatophyta</taxon>
        <taxon>Magnoliopsida</taxon>
        <taxon>eudicotyledons</taxon>
        <taxon>Gunneridae</taxon>
        <taxon>Pentapetalae</taxon>
        <taxon>rosids</taxon>
        <taxon>malvids</taxon>
        <taxon>Malvales</taxon>
        <taxon>Malvaceae</taxon>
        <taxon>Malvoideae</taxon>
        <taxon>Gossypium</taxon>
    </lineage>
</organism>
<gene>
    <name evidence="1" type="ORF">PVK06_040798</name>
</gene>
<reference evidence="1 2" key="1">
    <citation type="submission" date="2023-03" db="EMBL/GenBank/DDBJ databases">
        <title>WGS of Gossypium arboreum.</title>
        <authorList>
            <person name="Yu D."/>
        </authorList>
    </citation>
    <scope>NUCLEOTIDE SEQUENCE [LARGE SCALE GENOMIC DNA]</scope>
    <source>
        <tissue evidence="1">Leaf</tissue>
    </source>
</reference>
<dbReference type="Proteomes" id="UP001358586">
    <property type="component" value="Chromosome 11"/>
</dbReference>
<evidence type="ECO:0000313" key="2">
    <source>
        <dbReference type="Proteomes" id="UP001358586"/>
    </source>
</evidence>
<proteinExistence type="predicted"/>
<sequence length="107" mass="12008">MPLSCAKRSLIGARAKRIEQTQRHKTRNRSFKGATRDRCKILSPFPRKHGQARKEKTKVGTIYPALSAFLSSGSVCIELSYRNTVAFGKTYGWIESLLLKAMGQAYS</sequence>
<keyword evidence="2" id="KW-1185">Reference proteome</keyword>
<accession>A0ABR0N791</accession>
<evidence type="ECO:0000313" key="1">
    <source>
        <dbReference type="EMBL" id="KAK5786167.1"/>
    </source>
</evidence>
<dbReference type="EMBL" id="JARKNE010000011">
    <property type="protein sequence ID" value="KAK5786167.1"/>
    <property type="molecule type" value="Genomic_DNA"/>
</dbReference>
<name>A0ABR0N791_GOSAR</name>
<protein>
    <submittedName>
        <fullName evidence="1">Uncharacterized protein</fullName>
    </submittedName>
</protein>